<evidence type="ECO:0000313" key="5">
    <source>
        <dbReference type="EMBL" id="MBA4864280.1"/>
    </source>
</evidence>
<dbReference type="SUPFAM" id="SSF46785">
    <property type="entry name" value="Winged helix' DNA-binding domain"/>
    <property type="match status" value="1"/>
</dbReference>
<sequence length="121" mass="12850">MSASNDESTATADQLQTHRSGAAQFATAANAFALLSDPTRLHLVWTLAAGEADVNTLTEASGAARPAVSQHLAKLRLAGLVKVRKDGRRSIYGLHDGHLRRLVVEAINHADHMITGAPPHD</sequence>
<dbReference type="PANTHER" id="PTHR43132:SF8">
    <property type="entry name" value="HTH-TYPE TRANSCRIPTIONAL REGULATOR KMTR"/>
    <property type="match status" value="1"/>
</dbReference>
<dbReference type="Gene3D" id="1.10.10.10">
    <property type="entry name" value="Winged helix-like DNA-binding domain superfamily/Winged helix DNA-binding domain"/>
    <property type="match status" value="1"/>
</dbReference>
<feature type="domain" description="HTH arsR-type" evidence="4">
    <location>
        <begin position="20"/>
        <end position="114"/>
    </location>
</feature>
<name>A0A7W2D4E7_9ACTN</name>
<keyword evidence="6" id="KW-1185">Reference proteome</keyword>
<dbReference type="NCBIfam" id="NF033788">
    <property type="entry name" value="HTH_metalloreg"/>
    <property type="match status" value="1"/>
</dbReference>
<dbReference type="Pfam" id="PF01022">
    <property type="entry name" value="HTH_5"/>
    <property type="match status" value="1"/>
</dbReference>
<dbReference type="GO" id="GO:0003700">
    <property type="term" value="F:DNA-binding transcription factor activity"/>
    <property type="evidence" value="ECO:0007669"/>
    <property type="project" value="InterPro"/>
</dbReference>
<evidence type="ECO:0000256" key="2">
    <source>
        <dbReference type="ARBA" id="ARBA00023125"/>
    </source>
</evidence>
<keyword evidence="2" id="KW-0238">DNA-binding</keyword>
<dbReference type="Proteomes" id="UP000586976">
    <property type="component" value="Unassembled WGS sequence"/>
</dbReference>
<dbReference type="InterPro" id="IPR051011">
    <property type="entry name" value="Metal_resp_trans_reg"/>
</dbReference>
<evidence type="ECO:0000259" key="4">
    <source>
        <dbReference type="PROSITE" id="PS50987"/>
    </source>
</evidence>
<dbReference type="InterPro" id="IPR001845">
    <property type="entry name" value="HTH_ArsR_DNA-bd_dom"/>
</dbReference>
<organism evidence="5 6">
    <name type="scientific">Streptomyces himalayensis subsp. aureolus</name>
    <dbReference type="NCBI Taxonomy" id="2758039"/>
    <lineage>
        <taxon>Bacteria</taxon>
        <taxon>Bacillati</taxon>
        <taxon>Actinomycetota</taxon>
        <taxon>Actinomycetes</taxon>
        <taxon>Kitasatosporales</taxon>
        <taxon>Streptomycetaceae</taxon>
        <taxon>Streptomyces</taxon>
        <taxon>Streptomyces himalayensis</taxon>
    </lineage>
</organism>
<dbReference type="GO" id="GO:0003677">
    <property type="term" value="F:DNA binding"/>
    <property type="evidence" value="ECO:0007669"/>
    <property type="project" value="UniProtKB-KW"/>
</dbReference>
<dbReference type="InterPro" id="IPR036390">
    <property type="entry name" value="WH_DNA-bd_sf"/>
</dbReference>
<evidence type="ECO:0000256" key="3">
    <source>
        <dbReference type="ARBA" id="ARBA00023163"/>
    </source>
</evidence>
<dbReference type="SMART" id="SM00418">
    <property type="entry name" value="HTH_ARSR"/>
    <property type="match status" value="1"/>
</dbReference>
<dbReference type="PRINTS" id="PR00778">
    <property type="entry name" value="HTHARSR"/>
</dbReference>
<dbReference type="EMBL" id="JACEQY010000028">
    <property type="protein sequence ID" value="MBA4864280.1"/>
    <property type="molecule type" value="Genomic_DNA"/>
</dbReference>
<reference evidence="5 6" key="1">
    <citation type="submission" date="2020-07" db="EMBL/GenBank/DDBJ databases">
        <title>Streptomyces isolated from Indian soil.</title>
        <authorList>
            <person name="Mandal S."/>
            <person name="Maiti P.K."/>
        </authorList>
    </citation>
    <scope>NUCLEOTIDE SEQUENCE [LARGE SCALE GENOMIC DNA]</scope>
    <source>
        <strain evidence="5 6">PSKA54</strain>
    </source>
</reference>
<evidence type="ECO:0000256" key="1">
    <source>
        <dbReference type="ARBA" id="ARBA00023015"/>
    </source>
</evidence>
<keyword evidence="1" id="KW-0805">Transcription regulation</keyword>
<protein>
    <submittedName>
        <fullName evidence="5">Helix-turn-helix transcriptional regulator</fullName>
    </submittedName>
</protein>
<proteinExistence type="predicted"/>
<keyword evidence="3" id="KW-0804">Transcription</keyword>
<accession>A0A7W2D4E7</accession>
<dbReference type="AlphaFoldDB" id="A0A7W2D4E7"/>
<dbReference type="PROSITE" id="PS50987">
    <property type="entry name" value="HTH_ARSR_2"/>
    <property type="match status" value="1"/>
</dbReference>
<evidence type="ECO:0000313" key="6">
    <source>
        <dbReference type="Proteomes" id="UP000586976"/>
    </source>
</evidence>
<dbReference type="InterPro" id="IPR036388">
    <property type="entry name" value="WH-like_DNA-bd_sf"/>
</dbReference>
<dbReference type="InterPro" id="IPR011991">
    <property type="entry name" value="ArsR-like_HTH"/>
</dbReference>
<dbReference type="PANTHER" id="PTHR43132">
    <property type="entry name" value="ARSENICAL RESISTANCE OPERON REPRESSOR ARSR-RELATED"/>
    <property type="match status" value="1"/>
</dbReference>
<dbReference type="RefSeq" id="WP_181865936.1">
    <property type="nucleotide sequence ID" value="NZ_JACEQY010000028.1"/>
</dbReference>
<gene>
    <name evidence="5" type="ORF">H1V43_23570</name>
</gene>
<comment type="caution">
    <text evidence="5">The sequence shown here is derived from an EMBL/GenBank/DDBJ whole genome shotgun (WGS) entry which is preliminary data.</text>
</comment>
<dbReference type="CDD" id="cd00090">
    <property type="entry name" value="HTH_ARSR"/>
    <property type="match status" value="1"/>
</dbReference>